<organism evidence="2 3">
    <name type="scientific">Anaerostipes rhamnosivorans</name>
    <dbReference type="NCBI Taxonomy" id="1229621"/>
    <lineage>
        <taxon>Bacteria</taxon>
        <taxon>Bacillati</taxon>
        <taxon>Bacillota</taxon>
        <taxon>Clostridia</taxon>
        <taxon>Lachnospirales</taxon>
        <taxon>Lachnospiraceae</taxon>
        <taxon>Anaerostipes</taxon>
    </lineage>
</organism>
<dbReference type="InterPro" id="IPR017853">
    <property type="entry name" value="GH"/>
</dbReference>
<dbReference type="Pfam" id="PF01183">
    <property type="entry name" value="Glyco_hydro_25"/>
    <property type="match status" value="1"/>
</dbReference>
<dbReference type="KEGG" id="arf:AR1Y2_1345"/>
<dbReference type="Proteomes" id="UP000298653">
    <property type="component" value="Chromosome"/>
</dbReference>
<dbReference type="PANTHER" id="PTHR34135:SF2">
    <property type="entry name" value="LYSOZYME"/>
    <property type="match status" value="1"/>
</dbReference>
<dbReference type="GO" id="GO:0003796">
    <property type="term" value="F:lysozyme activity"/>
    <property type="evidence" value="ECO:0007669"/>
    <property type="project" value="InterPro"/>
</dbReference>
<keyword evidence="3" id="KW-1185">Reference proteome</keyword>
<dbReference type="GO" id="GO:0009253">
    <property type="term" value="P:peptidoglycan catabolic process"/>
    <property type="evidence" value="ECO:0007669"/>
    <property type="project" value="InterPro"/>
</dbReference>
<dbReference type="PROSITE" id="PS51904">
    <property type="entry name" value="GLYCOSYL_HYDROL_F25_2"/>
    <property type="match status" value="1"/>
</dbReference>
<evidence type="ECO:0000313" key="2">
    <source>
        <dbReference type="EMBL" id="QCP34799.1"/>
    </source>
</evidence>
<gene>
    <name evidence="2" type="ORF">AR1Y2_1345</name>
</gene>
<evidence type="ECO:0000313" key="3">
    <source>
        <dbReference type="Proteomes" id="UP000298653"/>
    </source>
</evidence>
<dbReference type="OrthoDB" id="9783374at2"/>
<dbReference type="AlphaFoldDB" id="A0A4P8II19"/>
<evidence type="ECO:0000256" key="1">
    <source>
        <dbReference type="ARBA" id="ARBA00010646"/>
    </source>
</evidence>
<dbReference type="RefSeq" id="WP_137328290.1">
    <property type="nucleotide sequence ID" value="NZ_CP040058.1"/>
</dbReference>
<proteinExistence type="inferred from homology"/>
<dbReference type="PANTHER" id="PTHR34135">
    <property type="entry name" value="LYSOZYME"/>
    <property type="match status" value="1"/>
</dbReference>
<dbReference type="EMBL" id="CP040058">
    <property type="protein sequence ID" value="QCP34799.1"/>
    <property type="molecule type" value="Genomic_DNA"/>
</dbReference>
<dbReference type="GO" id="GO:0016052">
    <property type="term" value="P:carbohydrate catabolic process"/>
    <property type="evidence" value="ECO:0007669"/>
    <property type="project" value="TreeGrafter"/>
</dbReference>
<sequence length="218" mass="26219">MHRRKGIDVSYADGRIDWRRVKQDGIEFAMVRAGFGDGNIDHEFDRNARECNRERIPLGAYWFSYAYTKEMAREEARQCVRIIRRYRIEYPVAFDFEEDSIDYARDQGVIITRDLATDFTREFCNEIRRSGYRPMFYTNLSDLEDYFDIERLREYELWLAKYQPTLGVEDVDMWQFSSDGRVRGIHGAVDMDYSFKDYDKRNPSARHRLCPETRESRE</sequence>
<dbReference type="Gene3D" id="3.20.20.80">
    <property type="entry name" value="Glycosidases"/>
    <property type="match status" value="1"/>
</dbReference>
<name>A0A4P8II19_9FIRM</name>
<dbReference type="InterPro" id="IPR002053">
    <property type="entry name" value="Glyco_hydro_25"/>
</dbReference>
<dbReference type="SUPFAM" id="SSF51445">
    <property type="entry name" value="(Trans)glycosidases"/>
    <property type="match status" value="1"/>
</dbReference>
<accession>A0A4P8II19</accession>
<reference evidence="2 3" key="1">
    <citation type="submission" date="2019-05" db="EMBL/GenBank/DDBJ databases">
        <title>Complete genome sequencing of Anaerostipes rhamnosivorans.</title>
        <authorList>
            <person name="Bui T.P.N."/>
            <person name="de Vos W.M."/>
        </authorList>
    </citation>
    <scope>NUCLEOTIDE SEQUENCE [LARGE SCALE GENOMIC DNA]</scope>
    <source>
        <strain evidence="2 3">1y2</strain>
    </source>
</reference>
<dbReference type="CDD" id="cd06414">
    <property type="entry name" value="GH25_LytC-like"/>
    <property type="match status" value="1"/>
</dbReference>
<comment type="similarity">
    <text evidence="1">Belongs to the glycosyl hydrolase 25 family.</text>
</comment>
<dbReference type="GO" id="GO:0016998">
    <property type="term" value="P:cell wall macromolecule catabolic process"/>
    <property type="evidence" value="ECO:0007669"/>
    <property type="project" value="InterPro"/>
</dbReference>
<protein>
    <submittedName>
        <fullName evidence="2">LycA</fullName>
    </submittedName>
</protein>